<evidence type="ECO:0000313" key="2">
    <source>
        <dbReference type="EMBL" id="KAI4547920.1"/>
    </source>
</evidence>
<sequence>MTWKLTEEMVGASLVVQWIRIRLAVEGTPYSILGSWKIPHTAAPELPSLRSRAPQVATTETMRCNYEPAYPRACLCKKRNRCNEKPMHCNYFNQDPGHLYYTVNISVLLICSYGTVFLSFVTLP</sequence>
<accession>A0AAD4UPJ3</accession>
<keyword evidence="1" id="KW-0812">Transmembrane</keyword>
<keyword evidence="1" id="KW-1133">Transmembrane helix</keyword>
<dbReference type="Proteomes" id="UP001214576">
    <property type="component" value="Unassembled WGS sequence"/>
</dbReference>
<organism evidence="2 3">
    <name type="scientific">Ovis ammon polii</name>
    <dbReference type="NCBI Taxonomy" id="230172"/>
    <lineage>
        <taxon>Eukaryota</taxon>
        <taxon>Metazoa</taxon>
        <taxon>Chordata</taxon>
        <taxon>Craniata</taxon>
        <taxon>Vertebrata</taxon>
        <taxon>Euteleostomi</taxon>
        <taxon>Mammalia</taxon>
        <taxon>Eutheria</taxon>
        <taxon>Laurasiatheria</taxon>
        <taxon>Artiodactyla</taxon>
        <taxon>Ruminantia</taxon>
        <taxon>Pecora</taxon>
        <taxon>Bovidae</taxon>
        <taxon>Caprinae</taxon>
        <taxon>Ovis</taxon>
    </lineage>
</organism>
<name>A0AAD4UPJ3_OVIAM</name>
<evidence type="ECO:0000313" key="3">
    <source>
        <dbReference type="Proteomes" id="UP001214576"/>
    </source>
</evidence>
<dbReference type="AlphaFoldDB" id="A0AAD4UPJ3"/>
<gene>
    <name evidence="2" type="ORF">MG293_000250</name>
</gene>
<protein>
    <submittedName>
        <fullName evidence="2">Uncharacterized protein</fullName>
    </submittedName>
</protein>
<keyword evidence="1" id="KW-0472">Membrane</keyword>
<feature type="transmembrane region" description="Helical" evidence="1">
    <location>
        <begin position="99"/>
        <end position="123"/>
    </location>
</feature>
<comment type="caution">
    <text evidence="2">The sequence shown here is derived from an EMBL/GenBank/DDBJ whole genome shotgun (WGS) entry which is preliminary data.</text>
</comment>
<reference evidence="2" key="1">
    <citation type="submission" date="2022-03" db="EMBL/GenBank/DDBJ databases">
        <title>Genomic analyses of argali, domestic sheep and their hybrids provide insights into chromosomal evolution, heterosis and genetic basis of agronomic traits.</title>
        <authorList>
            <person name="Li M."/>
        </authorList>
    </citation>
    <scope>NUCLEOTIDE SEQUENCE</scope>
    <source>
        <strain evidence="2">CAU-MHL-2022a</strain>
        <tissue evidence="2">Skin</tissue>
    </source>
</reference>
<keyword evidence="3" id="KW-1185">Reference proteome</keyword>
<evidence type="ECO:0000256" key="1">
    <source>
        <dbReference type="SAM" id="Phobius"/>
    </source>
</evidence>
<dbReference type="EMBL" id="JAKZEL010000001">
    <property type="protein sequence ID" value="KAI4547920.1"/>
    <property type="molecule type" value="Genomic_DNA"/>
</dbReference>
<proteinExistence type="predicted"/>